<feature type="coiled-coil region" evidence="1">
    <location>
        <begin position="5"/>
        <end position="53"/>
    </location>
</feature>
<protein>
    <submittedName>
        <fullName evidence="2">Uncharacterized protein</fullName>
    </submittedName>
</protein>
<evidence type="ECO:0000313" key="3">
    <source>
        <dbReference type="Proteomes" id="UP001458880"/>
    </source>
</evidence>
<proteinExistence type="predicted"/>
<comment type="caution">
    <text evidence="2">The sequence shown here is derived from an EMBL/GenBank/DDBJ whole genome shotgun (WGS) entry which is preliminary data.</text>
</comment>
<keyword evidence="3" id="KW-1185">Reference proteome</keyword>
<organism evidence="2 3">
    <name type="scientific">Popillia japonica</name>
    <name type="common">Japanese beetle</name>
    <dbReference type="NCBI Taxonomy" id="7064"/>
    <lineage>
        <taxon>Eukaryota</taxon>
        <taxon>Metazoa</taxon>
        <taxon>Ecdysozoa</taxon>
        <taxon>Arthropoda</taxon>
        <taxon>Hexapoda</taxon>
        <taxon>Insecta</taxon>
        <taxon>Pterygota</taxon>
        <taxon>Neoptera</taxon>
        <taxon>Endopterygota</taxon>
        <taxon>Coleoptera</taxon>
        <taxon>Polyphaga</taxon>
        <taxon>Scarabaeiformia</taxon>
        <taxon>Scarabaeidae</taxon>
        <taxon>Rutelinae</taxon>
        <taxon>Popillia</taxon>
    </lineage>
</organism>
<name>A0AAW1J0V8_POPJA</name>
<gene>
    <name evidence="2" type="ORF">QE152_g31946</name>
</gene>
<dbReference type="Proteomes" id="UP001458880">
    <property type="component" value="Unassembled WGS sequence"/>
</dbReference>
<keyword evidence="1" id="KW-0175">Coiled coil</keyword>
<evidence type="ECO:0000313" key="2">
    <source>
        <dbReference type="EMBL" id="KAK9696363.1"/>
    </source>
</evidence>
<dbReference type="EMBL" id="JASPKY010000453">
    <property type="protein sequence ID" value="KAK9696363.1"/>
    <property type="molecule type" value="Genomic_DNA"/>
</dbReference>
<accession>A0AAW1J0V8</accession>
<reference evidence="2 3" key="1">
    <citation type="journal article" date="2024" name="BMC Genomics">
        <title>De novo assembly and annotation of Popillia japonica's genome with initial clues to its potential as an invasive pest.</title>
        <authorList>
            <person name="Cucini C."/>
            <person name="Boschi S."/>
            <person name="Funari R."/>
            <person name="Cardaioli E."/>
            <person name="Iannotti N."/>
            <person name="Marturano G."/>
            <person name="Paoli F."/>
            <person name="Bruttini M."/>
            <person name="Carapelli A."/>
            <person name="Frati F."/>
            <person name="Nardi F."/>
        </authorList>
    </citation>
    <scope>NUCLEOTIDE SEQUENCE [LARGE SCALE GENOMIC DNA]</scope>
    <source>
        <strain evidence="2">DMR45628</strain>
    </source>
</reference>
<dbReference type="AlphaFoldDB" id="A0AAW1J0V8"/>
<evidence type="ECO:0000256" key="1">
    <source>
        <dbReference type="SAM" id="Coils"/>
    </source>
</evidence>
<sequence>MRKDHKEYREGIKILRLENEKLRSEQEKVKKENEEIKKEILRLRNSMDHLERGKRERNIVLTGLQIDKGRRIAAQDGKEDDQAMDMEKRLVHNNKVNCDIWKIGTWNVRSLTGKEEWKRGWYITIK</sequence>